<dbReference type="EMBL" id="ACPB03004717">
    <property type="status" value="NOT_ANNOTATED_CDS"/>
    <property type="molecule type" value="Genomic_DNA"/>
</dbReference>
<name>T1HTP9_RHOPR</name>
<proteinExistence type="predicted"/>
<dbReference type="EnsemblMetazoa" id="RPRC007419-RA">
    <property type="protein sequence ID" value="RPRC007419-PA"/>
    <property type="gene ID" value="RPRC007419"/>
</dbReference>
<reference evidence="1" key="1">
    <citation type="submission" date="2015-05" db="UniProtKB">
        <authorList>
            <consortium name="EnsemblMetazoa"/>
        </authorList>
    </citation>
    <scope>IDENTIFICATION</scope>
</reference>
<dbReference type="AlphaFoldDB" id="T1HTP9"/>
<organism evidence="1 2">
    <name type="scientific">Rhodnius prolixus</name>
    <name type="common">Triatomid bug</name>
    <dbReference type="NCBI Taxonomy" id="13249"/>
    <lineage>
        <taxon>Eukaryota</taxon>
        <taxon>Metazoa</taxon>
        <taxon>Ecdysozoa</taxon>
        <taxon>Arthropoda</taxon>
        <taxon>Hexapoda</taxon>
        <taxon>Insecta</taxon>
        <taxon>Pterygota</taxon>
        <taxon>Neoptera</taxon>
        <taxon>Paraneoptera</taxon>
        <taxon>Hemiptera</taxon>
        <taxon>Heteroptera</taxon>
        <taxon>Panheteroptera</taxon>
        <taxon>Cimicomorpha</taxon>
        <taxon>Reduviidae</taxon>
        <taxon>Triatominae</taxon>
        <taxon>Rhodnius</taxon>
    </lineage>
</organism>
<dbReference type="Proteomes" id="UP000015103">
    <property type="component" value="Unassembled WGS sequence"/>
</dbReference>
<evidence type="ECO:0000313" key="1">
    <source>
        <dbReference type="EnsemblMetazoa" id="RPRC007419-PA"/>
    </source>
</evidence>
<dbReference type="VEuPathDB" id="VectorBase:RPRC007419"/>
<dbReference type="InParanoid" id="T1HTP9"/>
<keyword evidence="2" id="KW-1185">Reference proteome</keyword>
<accession>T1HTP9</accession>
<dbReference type="HOGENOM" id="CLU_2888547_0_0_1"/>
<evidence type="ECO:0000313" key="2">
    <source>
        <dbReference type="Proteomes" id="UP000015103"/>
    </source>
</evidence>
<sequence length="63" mass="7386">MPSPLLVFCTIMLVNLCLWQIALGRELHMETIIAGPRDECKENVNEVYFLKLRKLWRVNVVVE</sequence>
<protein>
    <submittedName>
        <fullName evidence="1">Uncharacterized protein</fullName>
    </submittedName>
</protein>